<accession>A0ABT4RCR5</accession>
<dbReference type="RefSeq" id="WP_202955513.1">
    <property type="nucleotide sequence ID" value="NZ_JAPCID010000003.1"/>
</dbReference>
<name>A0ABT4RCR5_9ACTN</name>
<dbReference type="EMBL" id="JAPCID010000003">
    <property type="protein sequence ID" value="MDA0136334.1"/>
    <property type="molecule type" value="Genomic_DNA"/>
</dbReference>
<gene>
    <name evidence="1" type="ORF">OJ962_02415</name>
</gene>
<keyword evidence="2" id="KW-1185">Reference proteome</keyword>
<evidence type="ECO:0000313" key="2">
    <source>
        <dbReference type="Proteomes" id="UP001147700"/>
    </source>
</evidence>
<proteinExistence type="predicted"/>
<sequence>MLALEEGRYVSERLTVSKVLDEAQRQLDEFDPTTSGAWPHAAAALIRQSLERTLDVFWNDKAPGMLETSARDRWVCLPAYLGDKPEAREADFAWTALSNACHHRAYEVGLTQDELRGHLATARDFLKTVARALA</sequence>
<dbReference type="Proteomes" id="UP001147700">
    <property type="component" value="Unassembled WGS sequence"/>
</dbReference>
<protein>
    <submittedName>
        <fullName evidence="1">Uncharacterized protein</fullName>
    </submittedName>
</protein>
<organism evidence="1 2">
    <name type="scientific">Solirubrobacter deserti</name>
    <dbReference type="NCBI Taxonomy" id="2282478"/>
    <lineage>
        <taxon>Bacteria</taxon>
        <taxon>Bacillati</taxon>
        <taxon>Actinomycetota</taxon>
        <taxon>Thermoleophilia</taxon>
        <taxon>Solirubrobacterales</taxon>
        <taxon>Solirubrobacteraceae</taxon>
        <taxon>Solirubrobacter</taxon>
    </lineage>
</organism>
<reference evidence="1" key="1">
    <citation type="submission" date="2022-10" db="EMBL/GenBank/DDBJ databases">
        <title>The WGS of Solirubrobacter sp. CPCC 204708.</title>
        <authorList>
            <person name="Jiang Z."/>
        </authorList>
    </citation>
    <scope>NUCLEOTIDE SEQUENCE</scope>
    <source>
        <strain evidence="1">CPCC 204708</strain>
    </source>
</reference>
<comment type="caution">
    <text evidence="1">The sequence shown here is derived from an EMBL/GenBank/DDBJ whole genome shotgun (WGS) entry which is preliminary data.</text>
</comment>
<evidence type="ECO:0000313" key="1">
    <source>
        <dbReference type="EMBL" id="MDA0136334.1"/>
    </source>
</evidence>